<keyword evidence="5" id="KW-1185">Reference proteome</keyword>
<evidence type="ECO:0000256" key="1">
    <source>
        <dbReference type="SAM" id="MobiDB-lite"/>
    </source>
</evidence>
<sequence length="339" mass="39287">MSLKQTRNISQHAFREFLNRIIHLTPRQIEDLLSRTHDVRQRRAALAEIETRTEQERKCPYCSEDGRQKWGQTRTGVQRYRCDCCLRTYSGLTGTQICGLHRHDLFLEVIRNMLSDTPLSCRKLAARLGLTKDTIWRWRMIILESLAEACDKDFSGVVEVDETYQRESRKGSREWANHAANSNQHPAPPRPQWYVYRSGRIKMARGLSQWQIPLLTVMDRGGRRLFAPIANRRNRTIEIALAPIVPDDAVLCSDGMRAYRAFCKKHSLTHYEVSNKPGKRVVAGAFHIQNVNALHARYDAFIRPFCGPATKYLHRYLRWFLLRAKIKPEAAFRSILAAA</sequence>
<feature type="region of interest" description="Disordered" evidence="1">
    <location>
        <begin position="171"/>
        <end position="191"/>
    </location>
</feature>
<evidence type="ECO:0000313" key="5">
    <source>
        <dbReference type="Proteomes" id="UP000298631"/>
    </source>
</evidence>
<dbReference type="NCBIfam" id="NF033547">
    <property type="entry name" value="transpos_IS1595"/>
    <property type="match status" value="1"/>
</dbReference>
<protein>
    <submittedName>
        <fullName evidence="4">IS1595 family transposase</fullName>
    </submittedName>
</protein>
<proteinExistence type="predicted"/>
<dbReference type="KEGG" id="pseb:EOK75_02090"/>
<evidence type="ECO:0000313" key="3">
    <source>
        <dbReference type="EMBL" id="QCO54692.1"/>
    </source>
</evidence>
<evidence type="ECO:0000313" key="4">
    <source>
        <dbReference type="EMBL" id="QCO55725.1"/>
    </source>
</evidence>
<reference evidence="4 5" key="1">
    <citation type="submission" date="2019-05" db="EMBL/GenBank/DDBJ databases">
        <title>Pseudorhodobacter turbinis sp. nov., isolated from the gut of the Korean turban shell.</title>
        <authorList>
            <person name="Jeong Y.-S."/>
            <person name="Kang W.-R."/>
            <person name="Bae J.-W."/>
        </authorList>
    </citation>
    <scope>NUCLEOTIDE SEQUENCE [LARGE SCALE GENOMIC DNA]</scope>
    <source>
        <strain evidence="4 5">S12M18</strain>
    </source>
</reference>
<dbReference type="AlphaFoldDB" id="A0A4P8EGR2"/>
<feature type="domain" description="ISXO2-like transposase" evidence="2">
    <location>
        <begin position="153"/>
        <end position="325"/>
    </location>
</feature>
<dbReference type="EMBL" id="CP039964">
    <property type="protein sequence ID" value="QCO55725.1"/>
    <property type="molecule type" value="Genomic_DNA"/>
</dbReference>
<dbReference type="EMBL" id="CP039964">
    <property type="protein sequence ID" value="QCO54692.1"/>
    <property type="molecule type" value="Genomic_DNA"/>
</dbReference>
<dbReference type="InterPro" id="IPR024445">
    <property type="entry name" value="Tnp_ISXO2-like"/>
</dbReference>
<dbReference type="SMART" id="SM01126">
    <property type="entry name" value="DDE_Tnp_IS1595"/>
    <property type="match status" value="1"/>
</dbReference>
<organism evidence="4 5">
    <name type="scientific">Pseudorhodobacter turbinis</name>
    <dbReference type="NCBI Taxonomy" id="2500533"/>
    <lineage>
        <taxon>Bacteria</taxon>
        <taxon>Pseudomonadati</taxon>
        <taxon>Pseudomonadota</taxon>
        <taxon>Alphaproteobacteria</taxon>
        <taxon>Rhodobacterales</taxon>
        <taxon>Paracoccaceae</taxon>
        <taxon>Pseudorhodobacter</taxon>
    </lineage>
</organism>
<dbReference type="KEGG" id="pseb:EOK75_08200"/>
<evidence type="ECO:0000259" key="2">
    <source>
        <dbReference type="SMART" id="SM01126"/>
    </source>
</evidence>
<dbReference type="OrthoDB" id="7355934at2"/>
<name>A0A4P8EGR2_9RHOB</name>
<accession>A0A4P8EGR2</accession>
<gene>
    <name evidence="3" type="ORF">EOK75_02090</name>
    <name evidence="4" type="ORF">EOK75_08200</name>
</gene>
<dbReference type="Proteomes" id="UP000298631">
    <property type="component" value="Chromosome"/>
</dbReference>